<feature type="domain" description="2Fe-2S ferredoxin-type" evidence="6">
    <location>
        <begin position="4"/>
        <end position="80"/>
    </location>
</feature>
<dbReference type="AlphaFoldDB" id="T0Z7J7"/>
<gene>
    <name evidence="7" type="ORF">B2A_15961</name>
</gene>
<dbReference type="PROSITE" id="PS00197">
    <property type="entry name" value="2FE2S_FER_1"/>
    <property type="match status" value="1"/>
</dbReference>
<dbReference type="SUPFAM" id="SSF54292">
    <property type="entry name" value="2Fe-2S ferredoxin-like"/>
    <property type="match status" value="1"/>
</dbReference>
<keyword evidence="4" id="KW-0408">Iron</keyword>
<comment type="caution">
    <text evidence="7">The sequence shown here is derived from an EMBL/GenBank/DDBJ whole genome shotgun (WGS) entry which is preliminary data.</text>
</comment>
<dbReference type="InterPro" id="IPR012675">
    <property type="entry name" value="Beta-grasp_dom_sf"/>
</dbReference>
<accession>T0Z7J7</accession>
<dbReference type="GO" id="GO:0046872">
    <property type="term" value="F:metal ion binding"/>
    <property type="evidence" value="ECO:0007669"/>
    <property type="project" value="UniProtKB-KW"/>
</dbReference>
<dbReference type="SUPFAM" id="SSF47741">
    <property type="entry name" value="CO dehydrogenase ISP C-domain like"/>
    <property type="match status" value="1"/>
</dbReference>
<dbReference type="InterPro" id="IPR006058">
    <property type="entry name" value="2Fe2S_fd_BS"/>
</dbReference>
<keyword evidence="1" id="KW-0001">2Fe-2S</keyword>
<keyword evidence="5" id="KW-0411">Iron-sulfur</keyword>
<dbReference type="Gene3D" id="1.10.150.120">
    <property type="entry name" value="[2Fe-2S]-binding domain"/>
    <property type="match status" value="1"/>
</dbReference>
<evidence type="ECO:0000256" key="5">
    <source>
        <dbReference type="ARBA" id="ARBA00023014"/>
    </source>
</evidence>
<keyword evidence="2" id="KW-0479">Metal-binding</keyword>
<dbReference type="EMBL" id="AUZZ01011600">
    <property type="protein sequence ID" value="EQD25760.1"/>
    <property type="molecule type" value="Genomic_DNA"/>
</dbReference>
<dbReference type="Gene3D" id="3.10.20.30">
    <property type="match status" value="1"/>
</dbReference>
<dbReference type="InterPro" id="IPR001041">
    <property type="entry name" value="2Fe-2S_ferredoxin-type"/>
</dbReference>
<keyword evidence="3" id="KW-0560">Oxidoreductase</keyword>
<dbReference type="InterPro" id="IPR002888">
    <property type="entry name" value="2Fe-2S-bd"/>
</dbReference>
<evidence type="ECO:0000256" key="4">
    <source>
        <dbReference type="ARBA" id="ARBA00023004"/>
    </source>
</evidence>
<dbReference type="PROSITE" id="PS51085">
    <property type="entry name" value="2FE2S_FER_2"/>
    <property type="match status" value="1"/>
</dbReference>
<evidence type="ECO:0000256" key="3">
    <source>
        <dbReference type="ARBA" id="ARBA00023002"/>
    </source>
</evidence>
<evidence type="ECO:0000256" key="2">
    <source>
        <dbReference type="ARBA" id="ARBA00022723"/>
    </source>
</evidence>
<dbReference type="CDD" id="cd00207">
    <property type="entry name" value="fer2"/>
    <property type="match status" value="1"/>
</dbReference>
<dbReference type="PANTHER" id="PTHR44379">
    <property type="entry name" value="OXIDOREDUCTASE WITH IRON-SULFUR SUBUNIT"/>
    <property type="match status" value="1"/>
</dbReference>
<sequence length="188" mass="19951">MVASSRVVRVNGAPRTVHSPPGRPLLAVLREELDLTGTKYGCGEGECGACTVLVDGLPVRACQVRVGEVGDRAITTVEGLARDGRLSPVQRAFLERGPFQCGFCTPGMLVAVTALLKARPSPSRAEAAEALEGNLCRCGGLRPDPRGGRAGRRADPRGGGCAVMREGFRPARPWDRTPVGERAYFDLL</sequence>
<evidence type="ECO:0000256" key="1">
    <source>
        <dbReference type="ARBA" id="ARBA00022714"/>
    </source>
</evidence>
<name>T0Z7J7_9ZZZZ</name>
<dbReference type="PANTHER" id="PTHR44379:SF2">
    <property type="entry name" value="BLR6218 PROTEIN"/>
    <property type="match status" value="1"/>
</dbReference>
<dbReference type="InterPro" id="IPR051452">
    <property type="entry name" value="Diverse_Oxidoreductases"/>
</dbReference>
<reference evidence="7" key="2">
    <citation type="journal article" date="2014" name="ISME J.">
        <title>Microbial stratification in low pH oxic and suboxic macroscopic growths along an acid mine drainage.</title>
        <authorList>
            <person name="Mendez-Garcia C."/>
            <person name="Mesa V."/>
            <person name="Sprenger R.R."/>
            <person name="Richter M."/>
            <person name="Diez M.S."/>
            <person name="Solano J."/>
            <person name="Bargiela R."/>
            <person name="Golyshina O.V."/>
            <person name="Manteca A."/>
            <person name="Ramos J.L."/>
            <person name="Gallego J.R."/>
            <person name="Llorente I."/>
            <person name="Martins Dos Santos V.A."/>
            <person name="Jensen O.N."/>
            <person name="Pelaez A.I."/>
            <person name="Sanchez J."/>
            <person name="Ferrer M."/>
        </authorList>
    </citation>
    <scope>NUCLEOTIDE SEQUENCE</scope>
</reference>
<dbReference type="Pfam" id="PF00111">
    <property type="entry name" value="Fer2"/>
    <property type="match status" value="1"/>
</dbReference>
<reference evidence="7" key="1">
    <citation type="submission" date="2013-08" db="EMBL/GenBank/DDBJ databases">
        <authorList>
            <person name="Mendez C."/>
            <person name="Richter M."/>
            <person name="Ferrer M."/>
            <person name="Sanchez J."/>
        </authorList>
    </citation>
    <scope>NUCLEOTIDE SEQUENCE</scope>
</reference>
<evidence type="ECO:0000313" key="7">
    <source>
        <dbReference type="EMBL" id="EQD25760.1"/>
    </source>
</evidence>
<dbReference type="InterPro" id="IPR036884">
    <property type="entry name" value="2Fe-2S-bd_dom_sf"/>
</dbReference>
<dbReference type="GO" id="GO:0016491">
    <property type="term" value="F:oxidoreductase activity"/>
    <property type="evidence" value="ECO:0007669"/>
    <property type="project" value="UniProtKB-KW"/>
</dbReference>
<dbReference type="GO" id="GO:0051537">
    <property type="term" value="F:2 iron, 2 sulfur cluster binding"/>
    <property type="evidence" value="ECO:0007669"/>
    <property type="project" value="UniProtKB-KW"/>
</dbReference>
<organism evidence="7">
    <name type="scientific">mine drainage metagenome</name>
    <dbReference type="NCBI Taxonomy" id="410659"/>
    <lineage>
        <taxon>unclassified sequences</taxon>
        <taxon>metagenomes</taxon>
        <taxon>ecological metagenomes</taxon>
    </lineage>
</organism>
<dbReference type="Pfam" id="PF01799">
    <property type="entry name" value="Fer2_2"/>
    <property type="match status" value="1"/>
</dbReference>
<proteinExistence type="predicted"/>
<protein>
    <submittedName>
        <fullName evidence="7">Carbon monoxide dehydrogenase, small subunit</fullName>
    </submittedName>
</protein>
<evidence type="ECO:0000259" key="6">
    <source>
        <dbReference type="PROSITE" id="PS51085"/>
    </source>
</evidence>
<feature type="non-terminal residue" evidence="7">
    <location>
        <position position="188"/>
    </location>
</feature>
<dbReference type="InterPro" id="IPR036010">
    <property type="entry name" value="2Fe-2S_ferredoxin-like_sf"/>
</dbReference>